<accession>A0A3E2UDP9</accession>
<evidence type="ECO:0000313" key="1">
    <source>
        <dbReference type="EMBL" id="RGB94339.1"/>
    </source>
</evidence>
<dbReference type="AlphaFoldDB" id="A0A3E2UDP9"/>
<dbReference type="EMBL" id="QVEW01000018">
    <property type="protein sequence ID" value="RGB94339.1"/>
    <property type="molecule type" value="Genomic_DNA"/>
</dbReference>
<dbReference type="Proteomes" id="UP000260783">
    <property type="component" value="Unassembled WGS sequence"/>
</dbReference>
<proteinExistence type="predicted"/>
<dbReference type="RefSeq" id="WP_117527909.1">
    <property type="nucleotide sequence ID" value="NZ_JAQCXC010000018.1"/>
</dbReference>
<gene>
    <name evidence="1" type="ORF">DWZ04_13690</name>
</gene>
<organism evidence="1 2">
    <name type="scientific">Faecalibacterium prausnitzii</name>
    <dbReference type="NCBI Taxonomy" id="853"/>
    <lineage>
        <taxon>Bacteria</taxon>
        <taxon>Bacillati</taxon>
        <taxon>Bacillota</taxon>
        <taxon>Clostridia</taxon>
        <taxon>Eubacteriales</taxon>
        <taxon>Oscillospiraceae</taxon>
        <taxon>Faecalibacterium</taxon>
    </lineage>
</organism>
<sequence length="75" mass="8453">MKKYTVDPKTAVYSDSIEITETTDTNHADNINQAPKQLMANTAENHRRIVAIENRKVQAVYDTTDGGLNFIVKED</sequence>
<reference evidence="1 2" key="1">
    <citation type="submission" date="2018-08" db="EMBL/GenBank/DDBJ databases">
        <title>A genome reference for cultivated species of the human gut microbiota.</title>
        <authorList>
            <person name="Zou Y."/>
            <person name="Xue W."/>
            <person name="Luo G."/>
        </authorList>
    </citation>
    <scope>NUCLEOTIDE SEQUENCE [LARGE SCALE GENOMIC DNA]</scope>
    <source>
        <strain evidence="1 2">AF29-11BH</strain>
    </source>
</reference>
<name>A0A3E2UDP9_9FIRM</name>
<protein>
    <submittedName>
        <fullName evidence="1">Uncharacterized protein</fullName>
    </submittedName>
</protein>
<comment type="caution">
    <text evidence="1">The sequence shown here is derived from an EMBL/GenBank/DDBJ whole genome shotgun (WGS) entry which is preliminary data.</text>
</comment>
<evidence type="ECO:0000313" key="2">
    <source>
        <dbReference type="Proteomes" id="UP000260783"/>
    </source>
</evidence>